<evidence type="ECO:0000313" key="2">
    <source>
        <dbReference type="EMBL" id="KAK4716513.1"/>
    </source>
</evidence>
<protein>
    <submittedName>
        <fullName evidence="2">Uncharacterized protein</fullName>
    </submittedName>
</protein>
<dbReference type="Proteomes" id="UP001311915">
    <property type="component" value="Unassembled WGS sequence"/>
</dbReference>
<sequence length="157" mass="18239">MRDDFSSLNSKVNSHANAIKTLEGQLSLLSAQLTSRTQMEDNIRGLTVVTHSGKMEKGNVIKDEDPRMQEESQGTEEQKVPVPQNIAREPQEDANQHVQVPKVMHPLPKIPPPFPQHLKKKNEDEKFKKTNCQYSRTYQLTFLWWKHCWKCWDMPNS</sequence>
<feature type="compositionally biased region" description="Basic and acidic residues" evidence="1">
    <location>
        <begin position="54"/>
        <end position="70"/>
    </location>
</feature>
<reference evidence="2 3" key="1">
    <citation type="submission" date="2023-10" db="EMBL/GenBank/DDBJ databases">
        <title>Genome-Wide Identification Analysis in wild type Solanum Pinnatisectum Reveals Some Genes Defensing Phytophthora Infestans.</title>
        <authorList>
            <person name="Sun C."/>
        </authorList>
    </citation>
    <scope>NUCLEOTIDE SEQUENCE [LARGE SCALE GENOMIC DNA]</scope>
    <source>
        <strain evidence="2">LQN</strain>
        <tissue evidence="2">Leaf</tissue>
    </source>
</reference>
<evidence type="ECO:0000256" key="1">
    <source>
        <dbReference type="SAM" id="MobiDB-lite"/>
    </source>
</evidence>
<gene>
    <name evidence="2" type="ORF">R3W88_014851</name>
</gene>
<name>A0AAV9KT70_9SOLN</name>
<dbReference type="EMBL" id="JAWPEI010000009">
    <property type="protein sequence ID" value="KAK4716513.1"/>
    <property type="molecule type" value="Genomic_DNA"/>
</dbReference>
<keyword evidence="3" id="KW-1185">Reference proteome</keyword>
<accession>A0AAV9KT70</accession>
<organism evidence="2 3">
    <name type="scientific">Solanum pinnatisectum</name>
    <name type="common">tansyleaf nightshade</name>
    <dbReference type="NCBI Taxonomy" id="50273"/>
    <lineage>
        <taxon>Eukaryota</taxon>
        <taxon>Viridiplantae</taxon>
        <taxon>Streptophyta</taxon>
        <taxon>Embryophyta</taxon>
        <taxon>Tracheophyta</taxon>
        <taxon>Spermatophyta</taxon>
        <taxon>Magnoliopsida</taxon>
        <taxon>eudicotyledons</taxon>
        <taxon>Gunneridae</taxon>
        <taxon>Pentapetalae</taxon>
        <taxon>asterids</taxon>
        <taxon>lamiids</taxon>
        <taxon>Solanales</taxon>
        <taxon>Solanaceae</taxon>
        <taxon>Solanoideae</taxon>
        <taxon>Solaneae</taxon>
        <taxon>Solanum</taxon>
    </lineage>
</organism>
<proteinExistence type="predicted"/>
<dbReference type="AlphaFoldDB" id="A0AAV9KT70"/>
<comment type="caution">
    <text evidence="2">The sequence shown here is derived from an EMBL/GenBank/DDBJ whole genome shotgun (WGS) entry which is preliminary data.</text>
</comment>
<feature type="region of interest" description="Disordered" evidence="1">
    <location>
        <begin position="54"/>
        <end position="83"/>
    </location>
</feature>
<evidence type="ECO:0000313" key="3">
    <source>
        <dbReference type="Proteomes" id="UP001311915"/>
    </source>
</evidence>